<reference evidence="2" key="1">
    <citation type="submission" date="2022-01" db="EMBL/GenBank/DDBJ databases">
        <authorList>
            <person name="King R."/>
        </authorList>
    </citation>
    <scope>NUCLEOTIDE SEQUENCE</scope>
</reference>
<protein>
    <recommendedName>
        <fullName evidence="4">Neuropeptide</fullName>
    </recommendedName>
</protein>
<name>A0A9P0HFU3_NEZVI</name>
<proteinExistence type="predicted"/>
<gene>
    <name evidence="2" type="ORF">NEZAVI_LOCUS10347</name>
</gene>
<dbReference type="AlphaFoldDB" id="A0A9P0HFU3"/>
<evidence type="ECO:0000313" key="3">
    <source>
        <dbReference type="Proteomes" id="UP001152798"/>
    </source>
</evidence>
<dbReference type="Proteomes" id="UP001152798">
    <property type="component" value="Chromosome 5"/>
</dbReference>
<feature type="signal peptide" evidence="1">
    <location>
        <begin position="1"/>
        <end position="20"/>
    </location>
</feature>
<evidence type="ECO:0000313" key="2">
    <source>
        <dbReference type="EMBL" id="CAH1401294.1"/>
    </source>
</evidence>
<accession>A0A9P0HFU3</accession>
<sequence>MLELLILVFVIDTTLLTTYGLRSGSSPIPGNEASKPWDAVLIRRDYSKIFELRQCSENRCCPTLFVCCIGRHSMDPTYYCCVGTSRKIYAVMC</sequence>
<keyword evidence="1" id="KW-0732">Signal</keyword>
<feature type="chain" id="PRO_5040449558" description="Neuropeptide" evidence="1">
    <location>
        <begin position="21"/>
        <end position="93"/>
    </location>
</feature>
<evidence type="ECO:0000256" key="1">
    <source>
        <dbReference type="SAM" id="SignalP"/>
    </source>
</evidence>
<organism evidence="2 3">
    <name type="scientific">Nezara viridula</name>
    <name type="common">Southern green stink bug</name>
    <name type="synonym">Cimex viridulus</name>
    <dbReference type="NCBI Taxonomy" id="85310"/>
    <lineage>
        <taxon>Eukaryota</taxon>
        <taxon>Metazoa</taxon>
        <taxon>Ecdysozoa</taxon>
        <taxon>Arthropoda</taxon>
        <taxon>Hexapoda</taxon>
        <taxon>Insecta</taxon>
        <taxon>Pterygota</taxon>
        <taxon>Neoptera</taxon>
        <taxon>Paraneoptera</taxon>
        <taxon>Hemiptera</taxon>
        <taxon>Heteroptera</taxon>
        <taxon>Panheteroptera</taxon>
        <taxon>Pentatomomorpha</taxon>
        <taxon>Pentatomoidea</taxon>
        <taxon>Pentatomidae</taxon>
        <taxon>Pentatominae</taxon>
        <taxon>Nezara</taxon>
    </lineage>
</organism>
<keyword evidence="3" id="KW-1185">Reference proteome</keyword>
<dbReference type="EMBL" id="OV725081">
    <property type="protein sequence ID" value="CAH1401294.1"/>
    <property type="molecule type" value="Genomic_DNA"/>
</dbReference>
<evidence type="ECO:0008006" key="4">
    <source>
        <dbReference type="Google" id="ProtNLM"/>
    </source>
</evidence>